<accession>A0A1Y1SB42</accession>
<sequence>MSQHHSGLNRRRFLQGSASVATAAISGAALSGCNASDGAVVGDGKLAFVHGVASGDPLPDRVILWTRVTPQDTAAALTVQWQMATDPDMLDVVASGSVVTQASRDFTVKVDPTGLMAGTTYYYRFSSGGVQSPIGRTRTAPVGAVDRLRVGVVSCSSLAHGLFNAYRRVAERADLDVVLHLGDYIYEYGDGEYGSARAYEPAHEIVTLEDYRLRHAQYKRDADLAEAHRQHPFICVWDDHETADNSYRDGANNHTEGDEGAWTDRLAVAVQAYYEWMPIRVVDPLNPVRIYRQFKYGDLAEFDMLDTRIIDRDQEVLIDQGGMVNSAALNDESRTLLGEEQLQWLSDNLNASTSQWKFLGQQVMFGQLRLLGTPDLAQLLGEAGNTLRLLPVAGSGGLILNTDQWDGYAAERRRVWDIIRGGQSGPDVAINNVVVLTGDIHTSWVMDITEDPSNPLSYNPLNGNGSMAVEFVCTSVTSPGLGLPAENVVSALVPAMNPHMKYVNLTDKGYMLLDITPERTQAEYYFVPTIAEVDDGEQLGAVYATQDGQNRIVAGEASAARENPPAPAP</sequence>
<dbReference type="Gene3D" id="3.60.21.70">
    <property type="entry name" value="PhoD-like phosphatase"/>
    <property type="match status" value="1"/>
</dbReference>
<evidence type="ECO:0000259" key="2">
    <source>
        <dbReference type="Pfam" id="PF16655"/>
    </source>
</evidence>
<dbReference type="InterPro" id="IPR029052">
    <property type="entry name" value="Metallo-depent_PP-like"/>
</dbReference>
<keyword evidence="4" id="KW-1185">Reference proteome</keyword>
<dbReference type="Pfam" id="PF16655">
    <property type="entry name" value="PhoD_N"/>
    <property type="match status" value="1"/>
</dbReference>
<comment type="caution">
    <text evidence="3">The sequence shown here is derived from an EMBL/GenBank/DDBJ whole genome shotgun (WGS) entry which is preliminary data.</text>
</comment>
<dbReference type="InterPro" id="IPR052900">
    <property type="entry name" value="Phospholipid_Metab_Enz"/>
</dbReference>
<dbReference type="InterPro" id="IPR032093">
    <property type="entry name" value="PhoD_N"/>
</dbReference>
<dbReference type="PROSITE" id="PS51318">
    <property type="entry name" value="TAT"/>
    <property type="match status" value="1"/>
</dbReference>
<evidence type="ECO:0000313" key="4">
    <source>
        <dbReference type="Proteomes" id="UP000192342"/>
    </source>
</evidence>
<dbReference type="SUPFAM" id="SSF56300">
    <property type="entry name" value="Metallo-dependent phosphatases"/>
    <property type="match status" value="1"/>
</dbReference>
<dbReference type="InterPro" id="IPR018946">
    <property type="entry name" value="PhoD-like_MPP"/>
</dbReference>
<feature type="domain" description="PhoD-like phosphatase metallophosphatase" evidence="1">
    <location>
        <begin position="151"/>
        <end position="524"/>
    </location>
</feature>
<reference evidence="3 4" key="1">
    <citation type="submission" date="2013-04" db="EMBL/GenBank/DDBJ databases">
        <title>Oceanococcus atlanticus 22II-S10r2 Genome Sequencing.</title>
        <authorList>
            <person name="Lai Q."/>
            <person name="Li G."/>
            <person name="Shao Z."/>
        </authorList>
    </citation>
    <scope>NUCLEOTIDE SEQUENCE [LARGE SCALE GENOMIC DNA]</scope>
    <source>
        <strain evidence="3 4">22II-S10r2</strain>
    </source>
</reference>
<protein>
    <submittedName>
        <fullName evidence="3">Alkaline phosphatase</fullName>
    </submittedName>
</protein>
<dbReference type="STRING" id="1317117.ATO7_11183"/>
<dbReference type="Gene3D" id="2.60.40.380">
    <property type="entry name" value="Purple acid phosphatase-like, N-terminal"/>
    <property type="match status" value="1"/>
</dbReference>
<feature type="domain" description="Phospholipase D N-terminal" evidence="2">
    <location>
        <begin position="50"/>
        <end position="139"/>
    </location>
</feature>
<dbReference type="InterPro" id="IPR038607">
    <property type="entry name" value="PhoD-like_sf"/>
</dbReference>
<dbReference type="Pfam" id="PF09423">
    <property type="entry name" value="PhoD"/>
    <property type="match status" value="1"/>
</dbReference>
<dbReference type="InterPro" id="IPR006311">
    <property type="entry name" value="TAT_signal"/>
</dbReference>
<evidence type="ECO:0000259" key="1">
    <source>
        <dbReference type="Pfam" id="PF09423"/>
    </source>
</evidence>
<dbReference type="Proteomes" id="UP000192342">
    <property type="component" value="Unassembled WGS sequence"/>
</dbReference>
<dbReference type="PANTHER" id="PTHR43606:SF7">
    <property type="entry name" value="PHOSPHATASE, PUTATIVE (AFU_ORTHOLOGUE AFUA_6G08710)-RELATED"/>
    <property type="match status" value="1"/>
</dbReference>
<proteinExistence type="predicted"/>
<name>A0A1Y1SB42_9GAMM</name>
<evidence type="ECO:0000313" key="3">
    <source>
        <dbReference type="EMBL" id="ORE85852.1"/>
    </source>
</evidence>
<dbReference type="EMBL" id="AQQV01000003">
    <property type="protein sequence ID" value="ORE85852.1"/>
    <property type="molecule type" value="Genomic_DNA"/>
</dbReference>
<gene>
    <name evidence="3" type="ORF">ATO7_11183</name>
</gene>
<dbReference type="CDD" id="cd07389">
    <property type="entry name" value="MPP_PhoD"/>
    <property type="match status" value="1"/>
</dbReference>
<dbReference type="PANTHER" id="PTHR43606">
    <property type="entry name" value="PHOSPHATASE, PUTATIVE (AFU_ORTHOLOGUE AFUA_6G08710)-RELATED"/>
    <property type="match status" value="1"/>
</dbReference>
<dbReference type="AlphaFoldDB" id="A0A1Y1SB42"/>
<organism evidence="3 4">
    <name type="scientific">Oceanococcus atlanticus</name>
    <dbReference type="NCBI Taxonomy" id="1317117"/>
    <lineage>
        <taxon>Bacteria</taxon>
        <taxon>Pseudomonadati</taxon>
        <taxon>Pseudomonadota</taxon>
        <taxon>Gammaproteobacteria</taxon>
        <taxon>Chromatiales</taxon>
        <taxon>Oceanococcaceae</taxon>
        <taxon>Oceanococcus</taxon>
    </lineage>
</organism>
<dbReference type="RefSeq" id="WP_206044904.1">
    <property type="nucleotide sequence ID" value="NZ_AQQV01000003.1"/>
</dbReference>